<dbReference type="Pfam" id="PF00294">
    <property type="entry name" value="PfkB"/>
    <property type="match status" value="1"/>
</dbReference>
<proteinExistence type="inferred from homology"/>
<sequence length="308" mass="32787">MSLDLICMGEPMLELNRNSEDEKGNPLYLEGFGGDTSNAAIAAARQGAKVAYITALGQDGPGERFLELWRAEGVETSLVHRDGGAKTGLYLVTHGRDGHEFHYYRSGSAASRYTPELLPREAIAKARMFYASGISQAISPNAADAVFEAMRIAREAGLQVAYDTNYRASQWPAPRATAIIMQAIARCDIALPGLDDTRTLLGLDDKDAIVDHYLRLGPKIVALKMGGEGTYLATAEAREMIPPFPCKPVDATGAGDTFCGSFMARMLAGDTPGNAARYAACAAALSTEGYGAVAPIPRAERVHAALKG</sequence>
<reference evidence="6" key="1">
    <citation type="journal article" date="2019" name="Int. J. Syst. Evol. Microbiol.">
        <title>The Global Catalogue of Microorganisms (GCM) 10K type strain sequencing project: providing services to taxonomists for standard genome sequencing and annotation.</title>
        <authorList>
            <consortium name="The Broad Institute Genomics Platform"/>
            <consortium name="The Broad Institute Genome Sequencing Center for Infectious Disease"/>
            <person name="Wu L."/>
            <person name="Ma J."/>
        </authorList>
    </citation>
    <scope>NUCLEOTIDE SEQUENCE [LARGE SCALE GENOMIC DNA]</scope>
    <source>
        <strain evidence="6">KCTC 52094</strain>
    </source>
</reference>
<evidence type="ECO:0000313" key="6">
    <source>
        <dbReference type="Proteomes" id="UP001595593"/>
    </source>
</evidence>
<keyword evidence="6" id="KW-1185">Reference proteome</keyword>
<dbReference type="GO" id="GO:0016301">
    <property type="term" value="F:kinase activity"/>
    <property type="evidence" value="ECO:0007669"/>
    <property type="project" value="UniProtKB-KW"/>
</dbReference>
<dbReference type="RefSeq" id="WP_379592785.1">
    <property type="nucleotide sequence ID" value="NZ_JBHRTN010000003.1"/>
</dbReference>
<evidence type="ECO:0000256" key="3">
    <source>
        <dbReference type="ARBA" id="ARBA00022777"/>
    </source>
</evidence>
<dbReference type="Gene3D" id="3.40.1190.20">
    <property type="match status" value="1"/>
</dbReference>
<name>A0ABV7FU03_9PROT</name>
<dbReference type="PANTHER" id="PTHR43085">
    <property type="entry name" value="HEXOKINASE FAMILY MEMBER"/>
    <property type="match status" value="1"/>
</dbReference>
<feature type="domain" description="Carbohydrate kinase PfkB" evidence="4">
    <location>
        <begin position="4"/>
        <end position="297"/>
    </location>
</feature>
<evidence type="ECO:0000259" key="4">
    <source>
        <dbReference type="Pfam" id="PF00294"/>
    </source>
</evidence>
<keyword evidence="3 5" id="KW-0418">Kinase</keyword>
<evidence type="ECO:0000256" key="2">
    <source>
        <dbReference type="ARBA" id="ARBA00022679"/>
    </source>
</evidence>
<dbReference type="InterPro" id="IPR011611">
    <property type="entry name" value="PfkB_dom"/>
</dbReference>
<comment type="similarity">
    <text evidence="1">Belongs to the carbohydrate kinase PfkB family.</text>
</comment>
<organism evidence="5 6">
    <name type="scientific">Teichococcus globiformis</name>
    <dbReference type="NCBI Taxonomy" id="2307229"/>
    <lineage>
        <taxon>Bacteria</taxon>
        <taxon>Pseudomonadati</taxon>
        <taxon>Pseudomonadota</taxon>
        <taxon>Alphaproteobacteria</taxon>
        <taxon>Acetobacterales</taxon>
        <taxon>Roseomonadaceae</taxon>
        <taxon>Roseomonas</taxon>
    </lineage>
</organism>
<dbReference type="SUPFAM" id="SSF53613">
    <property type="entry name" value="Ribokinase-like"/>
    <property type="match status" value="1"/>
</dbReference>
<keyword evidence="2" id="KW-0808">Transferase</keyword>
<accession>A0ABV7FU03</accession>
<evidence type="ECO:0000256" key="1">
    <source>
        <dbReference type="ARBA" id="ARBA00010688"/>
    </source>
</evidence>
<dbReference type="InterPro" id="IPR029056">
    <property type="entry name" value="Ribokinase-like"/>
</dbReference>
<evidence type="ECO:0000313" key="5">
    <source>
        <dbReference type="EMBL" id="MFC3123675.1"/>
    </source>
</evidence>
<comment type="caution">
    <text evidence="5">The sequence shown here is derived from an EMBL/GenBank/DDBJ whole genome shotgun (WGS) entry which is preliminary data.</text>
</comment>
<dbReference type="Proteomes" id="UP001595593">
    <property type="component" value="Unassembled WGS sequence"/>
</dbReference>
<gene>
    <name evidence="5" type="ORF">ACFOD4_01270</name>
</gene>
<dbReference type="InterPro" id="IPR050306">
    <property type="entry name" value="PfkB_Carbo_kinase"/>
</dbReference>
<protein>
    <submittedName>
        <fullName evidence="5">Sugar kinase</fullName>
    </submittedName>
</protein>
<dbReference type="CDD" id="cd01166">
    <property type="entry name" value="KdgK"/>
    <property type="match status" value="1"/>
</dbReference>
<dbReference type="PANTHER" id="PTHR43085:SF15">
    <property type="entry name" value="2-DEHYDRO-3-DEOXYGLUCONOKINASE"/>
    <property type="match status" value="1"/>
</dbReference>
<dbReference type="EMBL" id="JBHRTN010000003">
    <property type="protein sequence ID" value="MFC3123675.1"/>
    <property type="molecule type" value="Genomic_DNA"/>
</dbReference>